<accession>A0A9D4J948</accession>
<dbReference type="EMBL" id="JAIWYP010000007">
    <property type="protein sequence ID" value="KAH3800043.1"/>
    <property type="molecule type" value="Genomic_DNA"/>
</dbReference>
<name>A0A9D4J948_DREPO</name>
<sequence>MATLVVTGRRLDPRDDFPSALSALSTAAPGTLYKVTPSMLLRPSPSRSRLQVRPV</sequence>
<comment type="caution">
    <text evidence="1">The sequence shown here is derived from an EMBL/GenBank/DDBJ whole genome shotgun (WGS) entry which is preliminary data.</text>
</comment>
<evidence type="ECO:0000313" key="1">
    <source>
        <dbReference type="EMBL" id="KAH3800043.1"/>
    </source>
</evidence>
<proteinExistence type="predicted"/>
<reference evidence="1" key="2">
    <citation type="submission" date="2020-11" db="EMBL/GenBank/DDBJ databases">
        <authorList>
            <person name="McCartney M.A."/>
            <person name="Auch B."/>
            <person name="Kono T."/>
            <person name="Mallez S."/>
            <person name="Becker A."/>
            <person name="Gohl D.M."/>
            <person name="Silverstein K.A.T."/>
            <person name="Koren S."/>
            <person name="Bechman K.B."/>
            <person name="Herman A."/>
            <person name="Abrahante J.E."/>
            <person name="Garbe J."/>
        </authorList>
    </citation>
    <scope>NUCLEOTIDE SEQUENCE</scope>
    <source>
        <strain evidence="1">Duluth1</strain>
        <tissue evidence="1">Whole animal</tissue>
    </source>
</reference>
<protein>
    <submittedName>
        <fullName evidence="1">Uncharacterized protein</fullName>
    </submittedName>
</protein>
<dbReference type="AlphaFoldDB" id="A0A9D4J948"/>
<gene>
    <name evidence="1" type="ORF">DPMN_153668</name>
</gene>
<dbReference type="Proteomes" id="UP000828390">
    <property type="component" value="Unassembled WGS sequence"/>
</dbReference>
<reference evidence="1" key="1">
    <citation type="journal article" date="2019" name="bioRxiv">
        <title>The Genome of the Zebra Mussel, Dreissena polymorpha: A Resource for Invasive Species Research.</title>
        <authorList>
            <person name="McCartney M.A."/>
            <person name="Auch B."/>
            <person name="Kono T."/>
            <person name="Mallez S."/>
            <person name="Zhang Y."/>
            <person name="Obille A."/>
            <person name="Becker A."/>
            <person name="Abrahante J.E."/>
            <person name="Garbe J."/>
            <person name="Badalamenti J.P."/>
            <person name="Herman A."/>
            <person name="Mangelson H."/>
            <person name="Liachko I."/>
            <person name="Sullivan S."/>
            <person name="Sone E.D."/>
            <person name="Koren S."/>
            <person name="Silverstein K.A.T."/>
            <person name="Beckman K.B."/>
            <person name="Gohl D.M."/>
        </authorList>
    </citation>
    <scope>NUCLEOTIDE SEQUENCE</scope>
    <source>
        <strain evidence="1">Duluth1</strain>
        <tissue evidence="1">Whole animal</tissue>
    </source>
</reference>
<keyword evidence="2" id="KW-1185">Reference proteome</keyword>
<organism evidence="1 2">
    <name type="scientific">Dreissena polymorpha</name>
    <name type="common">Zebra mussel</name>
    <name type="synonym">Mytilus polymorpha</name>
    <dbReference type="NCBI Taxonomy" id="45954"/>
    <lineage>
        <taxon>Eukaryota</taxon>
        <taxon>Metazoa</taxon>
        <taxon>Spiralia</taxon>
        <taxon>Lophotrochozoa</taxon>
        <taxon>Mollusca</taxon>
        <taxon>Bivalvia</taxon>
        <taxon>Autobranchia</taxon>
        <taxon>Heteroconchia</taxon>
        <taxon>Euheterodonta</taxon>
        <taxon>Imparidentia</taxon>
        <taxon>Neoheterodontei</taxon>
        <taxon>Myida</taxon>
        <taxon>Dreissenoidea</taxon>
        <taxon>Dreissenidae</taxon>
        <taxon>Dreissena</taxon>
    </lineage>
</organism>
<evidence type="ECO:0000313" key="2">
    <source>
        <dbReference type="Proteomes" id="UP000828390"/>
    </source>
</evidence>